<dbReference type="Proteomes" id="UP000254765">
    <property type="component" value="Unassembled WGS sequence"/>
</dbReference>
<name>A0A379ZN18_SERMA</name>
<gene>
    <name evidence="1" type="ORF">NCTC10211_04003</name>
</gene>
<dbReference type="AlphaFoldDB" id="A0A379ZN18"/>
<dbReference type="EMBL" id="UGYK01000002">
    <property type="protein sequence ID" value="SUI65408.1"/>
    <property type="molecule type" value="Genomic_DNA"/>
</dbReference>
<accession>A0A379ZN18</accession>
<reference evidence="1 2" key="1">
    <citation type="submission" date="2018-06" db="EMBL/GenBank/DDBJ databases">
        <authorList>
            <consortium name="Pathogen Informatics"/>
            <person name="Doyle S."/>
        </authorList>
    </citation>
    <scope>NUCLEOTIDE SEQUENCE [LARGE SCALE GENOMIC DNA]</scope>
    <source>
        <strain evidence="1 2">NCTC10211</strain>
    </source>
</reference>
<protein>
    <submittedName>
        <fullName evidence="1">Uncharacterized protein</fullName>
    </submittedName>
</protein>
<proteinExistence type="predicted"/>
<sequence>MKAAADPALHDSLPDAIKKAGYIVAGTNPNTPPTTFYQADNKTLAGVKST</sequence>
<organism evidence="1 2">
    <name type="scientific">Serratia marcescens</name>
    <dbReference type="NCBI Taxonomy" id="615"/>
    <lineage>
        <taxon>Bacteria</taxon>
        <taxon>Pseudomonadati</taxon>
        <taxon>Pseudomonadota</taxon>
        <taxon>Gammaproteobacteria</taxon>
        <taxon>Enterobacterales</taxon>
        <taxon>Yersiniaceae</taxon>
        <taxon>Serratia</taxon>
    </lineage>
</organism>
<evidence type="ECO:0000313" key="2">
    <source>
        <dbReference type="Proteomes" id="UP000254765"/>
    </source>
</evidence>
<evidence type="ECO:0000313" key="1">
    <source>
        <dbReference type="EMBL" id="SUI65408.1"/>
    </source>
</evidence>